<proteinExistence type="predicted"/>
<dbReference type="InterPro" id="IPR010281">
    <property type="entry name" value="DUF885"/>
</dbReference>
<keyword evidence="2" id="KW-1185">Reference proteome</keyword>
<gene>
    <name evidence="1" type="ORF">CryarDRAFT_1012</name>
</gene>
<organism evidence="1 2">
    <name type="scientific">Cryptosporangium arvum DSM 44712</name>
    <dbReference type="NCBI Taxonomy" id="927661"/>
    <lineage>
        <taxon>Bacteria</taxon>
        <taxon>Bacillati</taxon>
        <taxon>Actinomycetota</taxon>
        <taxon>Actinomycetes</taxon>
        <taxon>Cryptosporangiales</taxon>
        <taxon>Cryptosporangiaceae</taxon>
        <taxon>Cryptosporangium</taxon>
    </lineage>
</organism>
<evidence type="ECO:0008006" key="3">
    <source>
        <dbReference type="Google" id="ProtNLM"/>
    </source>
</evidence>
<dbReference type="PANTHER" id="PTHR33361">
    <property type="entry name" value="GLR0591 PROTEIN"/>
    <property type="match status" value="1"/>
</dbReference>
<evidence type="ECO:0000313" key="2">
    <source>
        <dbReference type="Proteomes" id="UP000021053"/>
    </source>
</evidence>
<dbReference type="Proteomes" id="UP000021053">
    <property type="component" value="Unassembled WGS sequence"/>
</dbReference>
<dbReference type="RefSeq" id="WP_035848723.1">
    <property type="nucleotide sequence ID" value="NZ_KK073874.1"/>
</dbReference>
<dbReference type="Pfam" id="PF05960">
    <property type="entry name" value="DUF885"/>
    <property type="match status" value="1"/>
</dbReference>
<reference evidence="1 2" key="1">
    <citation type="submission" date="2013-07" db="EMBL/GenBank/DDBJ databases">
        <authorList>
            <consortium name="DOE Joint Genome Institute"/>
            <person name="Eisen J."/>
            <person name="Huntemann M."/>
            <person name="Han J."/>
            <person name="Chen A."/>
            <person name="Kyrpides N."/>
            <person name="Mavromatis K."/>
            <person name="Markowitz V."/>
            <person name="Palaniappan K."/>
            <person name="Ivanova N."/>
            <person name="Schaumberg A."/>
            <person name="Pati A."/>
            <person name="Liolios K."/>
            <person name="Nordberg H.P."/>
            <person name="Cantor M.N."/>
            <person name="Hua S.X."/>
            <person name="Woyke T."/>
        </authorList>
    </citation>
    <scope>NUCLEOTIDE SEQUENCE [LARGE SCALE GENOMIC DNA]</scope>
    <source>
        <strain evidence="1 2">DSM 44712</strain>
    </source>
</reference>
<dbReference type="PATRIC" id="fig|927661.3.peg.994"/>
<dbReference type="EMBL" id="JFBT01000001">
    <property type="protein sequence ID" value="EXG79958.1"/>
    <property type="molecule type" value="Genomic_DNA"/>
</dbReference>
<comment type="caution">
    <text evidence="1">The sequence shown here is derived from an EMBL/GenBank/DDBJ whole genome shotgun (WGS) entry which is preliminary data.</text>
</comment>
<protein>
    <recommendedName>
        <fullName evidence="3">DUF885 domain-containing protein</fullName>
    </recommendedName>
</protein>
<accession>A0A010YXM9</accession>
<dbReference type="HOGENOM" id="CLU_028527_0_0_11"/>
<name>A0A010YXM9_9ACTN</name>
<sequence length="531" mass="58679">MTREFRKTAEAVVDDLLGGDPVAAYYVGDHRTDHELPDYSADAVAERVRRLREDADALVEIDPDDLGPEDAVDVQLLASAVDERLFALTELREHEWNPLVHNPGALLDGLITREFAPPAERLEALVDRLRTIPDALATAENVLRDCPRIHVETALGQLEGTAALITDDVPRLAAEVPGFDVTAPRTAALAALDRHRAWLTDHLETAVGEARLGRRRWEAKLWHELDSELTAGALLDAAEKRLADVGEQIREAAKELTGTDDVRAALDALAADRPDDATVLARAQEGLRATIEFVREHDLVSLTDDECRVIEMPEFARGVAIAYCDAPGPLETAPLPTFYAIAPTPADWSADRRDSFYREYNDHMLRNLTVHEAVPGHFLQLSHARRFRAGTRARALCMSGSFVEGWAVYAEEMMVDAGFGGPQVRMQQLKMQLRMTINALLDQLVHAEGLAEADAMALMLDKGFQEEREAAGKWRRALLTAGQLSTYFVGYTEVSAVAAARPSDVPVKTWHDRMLAHGSPSPRHLRTLLDV</sequence>
<dbReference type="OrthoDB" id="9760040at2"/>
<dbReference type="PANTHER" id="PTHR33361:SF15">
    <property type="entry name" value="DUF885 FAMILY LIPOPROTEIN"/>
    <property type="match status" value="1"/>
</dbReference>
<evidence type="ECO:0000313" key="1">
    <source>
        <dbReference type="EMBL" id="EXG79958.1"/>
    </source>
</evidence>
<dbReference type="AlphaFoldDB" id="A0A010YXM9"/>